<evidence type="ECO:0000313" key="2">
    <source>
        <dbReference type="Proteomes" id="UP000593560"/>
    </source>
</evidence>
<proteinExistence type="predicted"/>
<evidence type="ECO:0000313" key="1">
    <source>
        <dbReference type="EMBL" id="MBA0810123.1"/>
    </source>
</evidence>
<comment type="caution">
    <text evidence="1">The sequence shown here is derived from an EMBL/GenBank/DDBJ whole genome shotgun (WGS) entry which is preliminary data.</text>
</comment>
<name>A0A7J9HK51_9ROSI</name>
<keyword evidence="2" id="KW-1185">Reference proteome</keyword>
<dbReference type="EMBL" id="JABFAD010000010">
    <property type="protein sequence ID" value="MBA0810123.1"/>
    <property type="molecule type" value="Genomic_DNA"/>
</dbReference>
<sequence>MASFWVQIHDVPIGLFSKNLAVQLGNFVGEFIEYDGLNLGKENMNYVRIRVRINVR</sequence>
<reference evidence="1 2" key="1">
    <citation type="journal article" date="2019" name="Genome Biol. Evol.">
        <title>Insights into the evolution of the New World diploid cottons (Gossypium, subgenus Houzingenia) based on genome sequencing.</title>
        <authorList>
            <person name="Grover C.E."/>
            <person name="Arick M.A. 2nd"/>
            <person name="Thrash A."/>
            <person name="Conover J.L."/>
            <person name="Sanders W.S."/>
            <person name="Peterson D.G."/>
            <person name="Frelichowski J.E."/>
            <person name="Scheffler J.A."/>
            <person name="Scheffler B.E."/>
            <person name="Wendel J.F."/>
        </authorList>
    </citation>
    <scope>NUCLEOTIDE SEQUENCE [LARGE SCALE GENOMIC DNA]</scope>
    <source>
        <strain evidence="1">0</strain>
        <tissue evidence="1">Leaf</tissue>
    </source>
</reference>
<organism evidence="1 2">
    <name type="scientific">Gossypium harknessii</name>
    <dbReference type="NCBI Taxonomy" id="34285"/>
    <lineage>
        <taxon>Eukaryota</taxon>
        <taxon>Viridiplantae</taxon>
        <taxon>Streptophyta</taxon>
        <taxon>Embryophyta</taxon>
        <taxon>Tracheophyta</taxon>
        <taxon>Spermatophyta</taxon>
        <taxon>Magnoliopsida</taxon>
        <taxon>eudicotyledons</taxon>
        <taxon>Gunneridae</taxon>
        <taxon>Pentapetalae</taxon>
        <taxon>rosids</taxon>
        <taxon>malvids</taxon>
        <taxon>Malvales</taxon>
        <taxon>Malvaceae</taxon>
        <taxon>Malvoideae</taxon>
        <taxon>Gossypium</taxon>
    </lineage>
</organism>
<accession>A0A7J9HK51</accession>
<evidence type="ECO:0008006" key="3">
    <source>
        <dbReference type="Google" id="ProtNLM"/>
    </source>
</evidence>
<dbReference type="AlphaFoldDB" id="A0A7J9HK51"/>
<dbReference type="Proteomes" id="UP000593560">
    <property type="component" value="Unassembled WGS sequence"/>
</dbReference>
<protein>
    <recommendedName>
        <fullName evidence="3">DUF4283 domain-containing protein</fullName>
    </recommendedName>
</protein>
<gene>
    <name evidence="1" type="ORF">Gohar_002142</name>
</gene>